<dbReference type="EMBL" id="MBQD01000011">
    <property type="protein sequence ID" value="OCL36605.1"/>
    <property type="molecule type" value="Genomic_DNA"/>
</dbReference>
<comment type="caution">
    <text evidence="1">The sequence shown here is derived from an EMBL/GenBank/DDBJ whole genome shotgun (WGS) entry which is preliminary data.</text>
</comment>
<dbReference type="RefSeq" id="WP_068751009.1">
    <property type="nucleotide sequence ID" value="NZ_LR214441.1"/>
</dbReference>
<dbReference type="Proteomes" id="UP000093501">
    <property type="component" value="Unassembled WGS sequence"/>
</dbReference>
<evidence type="ECO:0000313" key="2">
    <source>
        <dbReference type="Proteomes" id="UP000093501"/>
    </source>
</evidence>
<keyword evidence="2" id="KW-1185">Reference proteome</keyword>
<gene>
    <name evidence="1" type="ORF">BCR15_01725</name>
</gene>
<accession>A0A1C0AQZ7</accession>
<organism evidence="1 2">
    <name type="scientific">Tessaracoccus lapidicaptus</name>
    <dbReference type="NCBI Taxonomy" id="1427523"/>
    <lineage>
        <taxon>Bacteria</taxon>
        <taxon>Bacillati</taxon>
        <taxon>Actinomycetota</taxon>
        <taxon>Actinomycetes</taxon>
        <taxon>Propionibacteriales</taxon>
        <taxon>Propionibacteriaceae</taxon>
        <taxon>Tessaracoccus</taxon>
    </lineage>
</organism>
<reference evidence="2" key="1">
    <citation type="submission" date="2016-07" db="EMBL/GenBank/DDBJ databases">
        <authorList>
            <person name="Florea S."/>
            <person name="Webb J.S."/>
            <person name="Jaromczyk J."/>
            <person name="Schardl C.L."/>
        </authorList>
    </citation>
    <scope>NUCLEOTIDE SEQUENCE [LARGE SCALE GENOMIC DNA]</scope>
    <source>
        <strain evidence="2">IPBSL-7</strain>
    </source>
</reference>
<sequence>MVTELTGAVQETFESRPTARGFELWGEGRLRRLTVEFGEGWGHPRPAEDVAGVDVDHEAGVVARVRVRSGQRVRLEVSLESVTEDIVAVPAPVLRVEGPREPVSWLAGASGEIVLPAPDGPGMLTQRRGLCAPGEGLGEAVLFEDPALLRPRQLVSAAWTYEAMTGEELEVPVEQTWLPWVRHVPVGDAVEFSVPDGTVTVEEGADLAEAEGEFMVTPRPGLERVGVWGPGGRTEVEVGAFRDVAVLRGELMAGGPRTDVWAYVAVRHMLDSWTSEDLLDAVDRVIGDYQDRPTAWAACTAILAHRLGLPVEREASAAAAAVLARPTRLDGILLALHGLTPVDVAGGGWPIGDFDEVGRSAFTAIGFGRISTDDRPLRGSDVALAKLYAAGLGESERGIRLAAYAQAAENRLLCLLSAAPNPVDVAWLSI</sequence>
<evidence type="ECO:0000313" key="1">
    <source>
        <dbReference type="EMBL" id="OCL36605.1"/>
    </source>
</evidence>
<name>A0A1C0AQZ7_9ACTN</name>
<protein>
    <submittedName>
        <fullName evidence="1">Uncharacterized protein</fullName>
    </submittedName>
</protein>
<dbReference type="AlphaFoldDB" id="A0A1C0AQZ7"/>
<proteinExistence type="predicted"/>